<sequence length="105" mass="12020">MSIDEQNETIHTCKYTNNVLTPLGSRDTGSTISLLNNPTYKTDRKENILKYKNVNITNKRMYARAIRGYHANRNTIGVQSVKLTNPNVKGLRRIINRLICARLTN</sequence>
<organism evidence="1">
    <name type="scientific">viral metagenome</name>
    <dbReference type="NCBI Taxonomy" id="1070528"/>
    <lineage>
        <taxon>unclassified sequences</taxon>
        <taxon>metagenomes</taxon>
        <taxon>organismal metagenomes</taxon>
    </lineage>
</organism>
<dbReference type="AlphaFoldDB" id="A0A6C0BSM8"/>
<dbReference type="EMBL" id="MN739227">
    <property type="protein sequence ID" value="QHS94624.1"/>
    <property type="molecule type" value="Genomic_DNA"/>
</dbReference>
<protein>
    <submittedName>
        <fullName evidence="1">Uncharacterized protein</fullName>
    </submittedName>
</protein>
<name>A0A6C0BSM8_9ZZZZ</name>
<proteinExistence type="predicted"/>
<evidence type="ECO:0000313" key="1">
    <source>
        <dbReference type="EMBL" id="QHS94624.1"/>
    </source>
</evidence>
<accession>A0A6C0BSM8</accession>
<reference evidence="1" key="1">
    <citation type="journal article" date="2020" name="Nature">
        <title>Giant virus diversity and host interactions through global metagenomics.</title>
        <authorList>
            <person name="Schulz F."/>
            <person name="Roux S."/>
            <person name="Paez-Espino D."/>
            <person name="Jungbluth S."/>
            <person name="Walsh D.A."/>
            <person name="Denef V.J."/>
            <person name="McMahon K.D."/>
            <person name="Konstantinidis K.T."/>
            <person name="Eloe-Fadrosh E.A."/>
            <person name="Kyrpides N.C."/>
            <person name="Woyke T."/>
        </authorList>
    </citation>
    <scope>NUCLEOTIDE SEQUENCE</scope>
    <source>
        <strain evidence="1">GVMAG-M-3300018416-45</strain>
    </source>
</reference>